<keyword evidence="2" id="KW-1185">Reference proteome</keyword>
<protein>
    <submittedName>
        <fullName evidence="1">Uncharacterized protein</fullName>
    </submittedName>
</protein>
<accession>A0ABP8V206</accession>
<sequence length="822" mass="93941">MGWDQLPRPHVVSPRLGWAYGAWYAAGALQSPRPWLAHLPAQLTGAVRPTTVRSIGVTAHVQTEVVPGLPPAREPMRYESFLDRVAASTSLAELNDLVEAFTATISNNWDAEEHSAFLWGALIKRVREIIGNNIQHQSFLAYSGMAGLIDVMARNLHRFTISRLSFLLYDLAYILKKEKKSGVFSQQREKEIVKRAIVMLFSGVSCFISDYGGDTSDNEVGRSFGRFYTALVIMQPFGFFSRNQYMDMAKDIIQHLNILMDSLDARAVRDGIWCISKGIDEGIHEIGMRLLKAFLDRLLQHADVVAGGYDVIDFNAVLSSLLKLIKDESHEYFEKRLCVHHVDCVVSKILSKNLYDANVDDLWSILCTLVEINEKLPNIDCVKVVSAYERLLDLSRSKLVEVASIYNKDLNKEKIVLKVLRYVGDKSVDCKVYFPLFDAFFEGFLGALQQPLKAWPIWHLNHLYQWVSAALTQYVPTFQGNASVLQEWKHLMLCSWLELFAQIMMAFHWKLESAEFDRDATGENYKISQAYEFFKEVFSDGKLKEKFEILLYASRRKRQTEKVNIAIARFYDAALERRYSVCDALVGHISYVFNYPRRGNGKVILYGSSLLVEYCVRGLFKCDINAFFSSPFALFVNDFDFLVDNEDVQKELFDRLCLLPSAVAGLLVRKTNEYTIVDSQIMLNCKEVIFEYEGQPLINIAVNYDVCNMVASPCLKIAWKPYLMFGDYFYINHDPGALLELFVPDSTCCSELVNRSLLSGSWQRKNRTLLNLLVVCFCEERLGSVNKVWQMYLQNFYQTHGLQVVRAVLEQRQQNAHSGAAH</sequence>
<reference evidence="2" key="1">
    <citation type="journal article" date="2019" name="Int. J. Syst. Evol. Microbiol.">
        <title>The Global Catalogue of Microorganisms (GCM) 10K type strain sequencing project: providing services to taxonomists for standard genome sequencing and annotation.</title>
        <authorList>
            <consortium name="The Broad Institute Genomics Platform"/>
            <consortium name="The Broad Institute Genome Sequencing Center for Infectious Disease"/>
            <person name="Wu L."/>
            <person name="Ma J."/>
        </authorList>
    </citation>
    <scope>NUCLEOTIDE SEQUENCE [LARGE SCALE GENOMIC DNA]</scope>
    <source>
        <strain evidence="2">JCM 17805</strain>
    </source>
</reference>
<evidence type="ECO:0000313" key="2">
    <source>
        <dbReference type="Proteomes" id="UP001500604"/>
    </source>
</evidence>
<comment type="caution">
    <text evidence="1">The sequence shown here is derived from an EMBL/GenBank/DDBJ whole genome shotgun (WGS) entry which is preliminary data.</text>
</comment>
<dbReference type="RefSeq" id="WP_345195316.1">
    <property type="nucleotide sequence ID" value="NZ_BAABFL010000134.1"/>
</dbReference>
<dbReference type="Proteomes" id="UP001500604">
    <property type="component" value="Unassembled WGS sequence"/>
</dbReference>
<organism evidence="1 2">
    <name type="scientific">Kistimonas scapharcae</name>
    <dbReference type="NCBI Taxonomy" id="1036133"/>
    <lineage>
        <taxon>Bacteria</taxon>
        <taxon>Pseudomonadati</taxon>
        <taxon>Pseudomonadota</taxon>
        <taxon>Gammaproteobacteria</taxon>
        <taxon>Oceanospirillales</taxon>
        <taxon>Endozoicomonadaceae</taxon>
        <taxon>Kistimonas</taxon>
    </lineage>
</organism>
<gene>
    <name evidence="1" type="ORF">GCM10023116_17370</name>
</gene>
<dbReference type="EMBL" id="BAABFL010000134">
    <property type="protein sequence ID" value="GAA4649463.1"/>
    <property type="molecule type" value="Genomic_DNA"/>
</dbReference>
<name>A0ABP8V206_9GAMM</name>
<evidence type="ECO:0000313" key="1">
    <source>
        <dbReference type="EMBL" id="GAA4649463.1"/>
    </source>
</evidence>
<proteinExistence type="predicted"/>